<dbReference type="GO" id="GO:0046920">
    <property type="term" value="F:alpha-(1-&gt;3)-fucosyltransferase activity"/>
    <property type="evidence" value="ECO:0007669"/>
    <property type="project" value="TreeGrafter"/>
</dbReference>
<dbReference type="OrthoDB" id="9993460at2759"/>
<proteinExistence type="inferred from homology"/>
<comment type="similarity">
    <text evidence="3 11">Belongs to the glycosyltransferase 10 family.</text>
</comment>
<evidence type="ECO:0000256" key="5">
    <source>
        <dbReference type="ARBA" id="ARBA00022679"/>
    </source>
</evidence>
<evidence type="ECO:0000256" key="4">
    <source>
        <dbReference type="ARBA" id="ARBA00022676"/>
    </source>
</evidence>
<name>A0A3B0JUW9_DROGU</name>
<protein>
    <recommendedName>
        <fullName evidence="11">Fucosyltransferase</fullName>
        <ecNumber evidence="11">2.4.1.-</ecNumber>
    </recommendedName>
</protein>
<dbReference type="Pfam" id="PF17039">
    <property type="entry name" value="Glyco_tran_10_N"/>
    <property type="match status" value="1"/>
</dbReference>
<evidence type="ECO:0000259" key="13">
    <source>
        <dbReference type="Pfam" id="PF17039"/>
    </source>
</evidence>
<evidence type="ECO:0000256" key="10">
    <source>
        <dbReference type="ARBA" id="ARBA00023180"/>
    </source>
</evidence>
<keyword evidence="15" id="KW-1185">Reference proteome</keyword>
<dbReference type="PANTHER" id="PTHR11929">
    <property type="entry name" value="ALPHA- 1,3 -FUCOSYLTRANSFERASE"/>
    <property type="match status" value="1"/>
</dbReference>
<feature type="domain" description="Fucosyltransferase C-terminal" evidence="12">
    <location>
        <begin position="174"/>
        <end position="358"/>
    </location>
</feature>
<evidence type="ECO:0000313" key="14">
    <source>
        <dbReference type="EMBL" id="SPP85884.1"/>
    </source>
</evidence>
<dbReference type="PROSITE" id="PS51257">
    <property type="entry name" value="PROKAR_LIPOPROTEIN"/>
    <property type="match status" value="1"/>
</dbReference>
<dbReference type="InterPro" id="IPR055270">
    <property type="entry name" value="Glyco_tran_10_C"/>
</dbReference>
<evidence type="ECO:0000256" key="1">
    <source>
        <dbReference type="ARBA" id="ARBA00004447"/>
    </source>
</evidence>
<comment type="pathway">
    <text evidence="2">Protein modification; protein glycosylation.</text>
</comment>
<keyword evidence="10" id="KW-0325">Glycoprotein</keyword>
<keyword evidence="5 11" id="KW-0808">Transferase</keyword>
<evidence type="ECO:0000313" key="15">
    <source>
        <dbReference type="Proteomes" id="UP000268350"/>
    </source>
</evidence>
<dbReference type="Pfam" id="PF00852">
    <property type="entry name" value="Glyco_transf_10"/>
    <property type="match status" value="1"/>
</dbReference>
<dbReference type="EMBL" id="OUUW01000010">
    <property type="protein sequence ID" value="SPP85884.1"/>
    <property type="molecule type" value="Genomic_DNA"/>
</dbReference>
<reference evidence="15" key="1">
    <citation type="submission" date="2018-01" db="EMBL/GenBank/DDBJ databases">
        <authorList>
            <person name="Alioto T."/>
            <person name="Alioto T."/>
        </authorList>
    </citation>
    <scope>NUCLEOTIDE SEQUENCE [LARGE SCALE GENOMIC DNA]</scope>
</reference>
<dbReference type="Proteomes" id="UP000268350">
    <property type="component" value="Unassembled WGS sequence"/>
</dbReference>
<evidence type="ECO:0000259" key="12">
    <source>
        <dbReference type="Pfam" id="PF00852"/>
    </source>
</evidence>
<keyword evidence="8" id="KW-1133">Transmembrane helix</keyword>
<comment type="subcellular location">
    <subcellularLocation>
        <location evidence="1 11">Golgi apparatus</location>
        <location evidence="1 11">Golgi stack membrane</location>
        <topology evidence="1 11">Single-pass type II membrane protein</topology>
    </subcellularLocation>
</comment>
<dbReference type="InterPro" id="IPR038577">
    <property type="entry name" value="GT10-like_C_sf"/>
</dbReference>
<evidence type="ECO:0000256" key="9">
    <source>
        <dbReference type="ARBA" id="ARBA00023136"/>
    </source>
</evidence>
<dbReference type="FunFam" id="3.40.50.11660:FF:000002">
    <property type="entry name" value="Alpha-(1,3)-fucosyltransferase"/>
    <property type="match status" value="1"/>
</dbReference>
<keyword evidence="11" id="KW-0333">Golgi apparatus</keyword>
<dbReference type="InterPro" id="IPR031481">
    <property type="entry name" value="Glyco_tran_10_N"/>
</dbReference>
<dbReference type="EC" id="2.4.1.-" evidence="11"/>
<dbReference type="AlphaFoldDB" id="A0A3B0JUW9"/>
<dbReference type="UniPathway" id="UPA00378"/>
<feature type="domain" description="Fucosyltransferase N-terminal" evidence="13">
    <location>
        <begin position="45"/>
        <end position="140"/>
    </location>
</feature>
<dbReference type="Gene3D" id="3.40.50.11660">
    <property type="entry name" value="Glycosyl transferase family 10, C-terminal domain"/>
    <property type="match status" value="1"/>
</dbReference>
<evidence type="ECO:0000256" key="11">
    <source>
        <dbReference type="RuleBase" id="RU003832"/>
    </source>
</evidence>
<keyword evidence="6 11" id="KW-0812">Transmembrane</keyword>
<evidence type="ECO:0000256" key="2">
    <source>
        <dbReference type="ARBA" id="ARBA00004922"/>
    </source>
</evidence>
<dbReference type="GO" id="GO:0032580">
    <property type="term" value="C:Golgi cisterna membrane"/>
    <property type="evidence" value="ECO:0007669"/>
    <property type="project" value="UniProtKB-SubCell"/>
</dbReference>
<evidence type="ECO:0000256" key="3">
    <source>
        <dbReference type="ARBA" id="ARBA00008919"/>
    </source>
</evidence>
<keyword evidence="4 11" id="KW-0328">Glycosyltransferase</keyword>
<evidence type="ECO:0000256" key="7">
    <source>
        <dbReference type="ARBA" id="ARBA00022968"/>
    </source>
</evidence>
<dbReference type="InterPro" id="IPR001503">
    <property type="entry name" value="Glyco_trans_10"/>
</dbReference>
<accession>A0A3B0JUW9</accession>
<evidence type="ECO:0000256" key="6">
    <source>
        <dbReference type="ARBA" id="ARBA00022692"/>
    </source>
</evidence>
<gene>
    <name evidence="14" type="ORF">DGUA_6G004447</name>
</gene>
<dbReference type="STRING" id="7266.A0A3B0JUW9"/>
<dbReference type="PANTHER" id="PTHR11929:SF194">
    <property type="entry name" value="ALPHA-(1,3)-FUCOSYLTRANSFERASE 10"/>
    <property type="match status" value="1"/>
</dbReference>
<sequence length="444" mass="52043">MRLARRWILFFTCLLLAFWVLLFACWQMLERWDSGSGKSSDPIEVLWWPQEMPWPYDEERRCGVFECRFTNSRDRLHLVRAVLFYGSYLTTADFPLPRSPHHVWALLHEESPRNVPFLPFDDFLQHFNFTSTFSRYSDMSLTTQWLPSAQDLTSMDYVMSFDYKSSNVNGPSPSVVFLQSDCNTMSGREDYMKELMLHISVDSFGSCLRNKDLPKRLQVDYLNNLYSTEMLRFLSKYKFMIAIENAVCEDYITEKFWRPLVIGVIPIYFGSPSIKDWQPQQKSAIFVDDFPNAAALGKFLLELSENKTEYNSYRGHKLNRSHPIQNQKLLHDLITRRTHMGDQSVTRAFECAVCKHVNYRRVGSKRANLRHYNCPLKPIYAPLESKKEPEYAKDWRSSMLVGRCEARIMDAFLRSNVPYSDGDFEVELDIRVANDQCDSLPKLV</sequence>
<evidence type="ECO:0000256" key="8">
    <source>
        <dbReference type="ARBA" id="ARBA00022989"/>
    </source>
</evidence>
<organism evidence="14 15">
    <name type="scientific">Drosophila guanche</name>
    <name type="common">Fruit fly</name>
    <dbReference type="NCBI Taxonomy" id="7266"/>
    <lineage>
        <taxon>Eukaryota</taxon>
        <taxon>Metazoa</taxon>
        <taxon>Ecdysozoa</taxon>
        <taxon>Arthropoda</taxon>
        <taxon>Hexapoda</taxon>
        <taxon>Insecta</taxon>
        <taxon>Pterygota</taxon>
        <taxon>Neoptera</taxon>
        <taxon>Endopterygota</taxon>
        <taxon>Diptera</taxon>
        <taxon>Brachycera</taxon>
        <taxon>Muscomorpha</taxon>
        <taxon>Ephydroidea</taxon>
        <taxon>Drosophilidae</taxon>
        <taxon>Drosophila</taxon>
        <taxon>Sophophora</taxon>
    </lineage>
</organism>
<dbReference type="OMA" id="IRQLDYD"/>
<dbReference type="SUPFAM" id="SSF53756">
    <property type="entry name" value="UDP-Glycosyltransferase/glycogen phosphorylase"/>
    <property type="match status" value="1"/>
</dbReference>
<keyword evidence="7" id="KW-0735">Signal-anchor</keyword>
<keyword evidence="9" id="KW-0472">Membrane</keyword>